<evidence type="ECO:0000256" key="2">
    <source>
        <dbReference type="ARBA" id="ARBA00022898"/>
    </source>
</evidence>
<dbReference type="Gene3D" id="3.90.1150.10">
    <property type="entry name" value="Aspartate Aminotransferase, domain 1"/>
    <property type="match status" value="1"/>
</dbReference>
<dbReference type="Pfam" id="PF00155">
    <property type="entry name" value="Aminotran_1_2"/>
    <property type="match status" value="1"/>
</dbReference>
<comment type="cofactor">
    <cofactor evidence="1">
        <name>pyridoxal 5'-phosphate</name>
        <dbReference type="ChEBI" id="CHEBI:597326"/>
    </cofactor>
</comment>
<dbReference type="eggNOG" id="COG0079">
    <property type="taxonomic scope" value="Bacteria"/>
</dbReference>
<dbReference type="InterPro" id="IPR015421">
    <property type="entry name" value="PyrdxlP-dep_Trfase_major"/>
</dbReference>
<dbReference type="InterPro" id="IPR015424">
    <property type="entry name" value="PyrdxlP-dep_Trfase"/>
</dbReference>
<proteinExistence type="predicted"/>
<feature type="domain" description="Aminotransferase class I/classII large" evidence="3">
    <location>
        <begin position="13"/>
        <end position="338"/>
    </location>
</feature>
<dbReference type="SUPFAM" id="SSF53383">
    <property type="entry name" value="PLP-dependent transferases"/>
    <property type="match status" value="1"/>
</dbReference>
<dbReference type="CDD" id="cd00609">
    <property type="entry name" value="AAT_like"/>
    <property type="match status" value="1"/>
</dbReference>
<evidence type="ECO:0000313" key="5">
    <source>
        <dbReference type="Proteomes" id="UP000012589"/>
    </source>
</evidence>
<dbReference type="InterPro" id="IPR004839">
    <property type="entry name" value="Aminotransferase_I/II_large"/>
</dbReference>
<sequence length="346" mass="39115">MIQHGGNVFFQSTCIDFSANINFLGIPDPVMQAARSGLMAAVQNPQEQSGTLEEHIAQWEGVEPSHVFCNSGASEVVKSLVQTLQPKKALIPAPGFEEYLRPLSMAQCEIEYYYTKEEDGFRIDPNDFSGHITQDTDLVFLCNPNNPTAVLYDRSFPDQVLERCMQTDTVLILDECYLDFVEDAQLFSMHGKDADQRLFIVKDFTKMFAMPGIRLGYGLCTDQALVEQLRAAVQPWCVSSVAKKAGIACTKEHAFIQRTVQETIKERVWILEQLDRIGMENTKGKGNIVFFKSRPGLHAFAMMRGIMLRDCSNLEGMPQGYYRISVRGRDENEKLIEVLEQWQGQS</sequence>
<dbReference type="Proteomes" id="UP000012589">
    <property type="component" value="Unassembled WGS sequence"/>
</dbReference>
<dbReference type="PANTHER" id="PTHR42885">
    <property type="entry name" value="HISTIDINOL-PHOSPHATE AMINOTRANSFERASE-RELATED"/>
    <property type="match status" value="1"/>
</dbReference>
<evidence type="ECO:0000259" key="3">
    <source>
        <dbReference type="Pfam" id="PF00155"/>
    </source>
</evidence>
<accession>N2AE23</accession>
<dbReference type="Gene3D" id="3.40.640.10">
    <property type="entry name" value="Type I PLP-dependent aspartate aminotransferase-like (Major domain)"/>
    <property type="match status" value="1"/>
</dbReference>
<dbReference type="OrthoDB" id="9813612at2"/>
<dbReference type="InterPro" id="IPR015422">
    <property type="entry name" value="PyrdxlP-dep_Trfase_small"/>
</dbReference>
<reference evidence="4 5" key="1">
    <citation type="journal article" date="2014" name="Genome Announc.">
        <title>Draft genome sequences of the altered schaedler flora, a defined bacterial community from gnotobiotic mice.</title>
        <authorList>
            <person name="Wannemuehler M.J."/>
            <person name="Overstreet A.M."/>
            <person name="Ward D.V."/>
            <person name="Phillips G.J."/>
        </authorList>
    </citation>
    <scope>NUCLEOTIDE SEQUENCE [LARGE SCALE GENOMIC DNA]</scope>
    <source>
        <strain evidence="4 5">ASF492</strain>
    </source>
</reference>
<dbReference type="PANTHER" id="PTHR42885:SF1">
    <property type="entry name" value="THREONINE-PHOSPHATE DECARBOXYLASE"/>
    <property type="match status" value="1"/>
</dbReference>
<keyword evidence="2" id="KW-0663">Pyridoxal phosphate</keyword>
<dbReference type="GO" id="GO:0030170">
    <property type="term" value="F:pyridoxal phosphate binding"/>
    <property type="evidence" value="ECO:0007669"/>
    <property type="project" value="InterPro"/>
</dbReference>
<evidence type="ECO:0000313" key="4">
    <source>
        <dbReference type="EMBL" id="EMZ24718.1"/>
    </source>
</evidence>
<dbReference type="PATRIC" id="fig|1235802.3.peg.3195"/>
<comment type="caution">
    <text evidence="4">The sequence shown here is derived from an EMBL/GenBank/DDBJ whole genome shotgun (WGS) entry which is preliminary data.</text>
</comment>
<keyword evidence="5" id="KW-1185">Reference proteome</keyword>
<name>N2AE23_9FIRM</name>
<organism evidence="4 5">
    <name type="scientific">Eubacterium plexicaudatum ASF492</name>
    <dbReference type="NCBI Taxonomy" id="1235802"/>
    <lineage>
        <taxon>Bacteria</taxon>
        <taxon>Bacillati</taxon>
        <taxon>Bacillota</taxon>
        <taxon>Clostridia</taxon>
        <taxon>Eubacteriales</taxon>
        <taxon>Eubacteriaceae</taxon>
        <taxon>Eubacterium</taxon>
    </lineage>
</organism>
<dbReference type="EMBL" id="AQFT01000092">
    <property type="protein sequence ID" value="EMZ24718.1"/>
    <property type="molecule type" value="Genomic_DNA"/>
</dbReference>
<gene>
    <name evidence="4" type="ORF">C823_03022</name>
</gene>
<dbReference type="HOGENOM" id="CLU_017584_3_2_9"/>
<evidence type="ECO:0000256" key="1">
    <source>
        <dbReference type="ARBA" id="ARBA00001933"/>
    </source>
</evidence>
<protein>
    <recommendedName>
        <fullName evidence="3">Aminotransferase class I/classII large domain-containing protein</fullName>
    </recommendedName>
</protein>
<dbReference type="STRING" id="1235802.C823_03022"/>
<dbReference type="GO" id="GO:0003824">
    <property type="term" value="F:catalytic activity"/>
    <property type="evidence" value="ECO:0007669"/>
    <property type="project" value="UniProtKB-ARBA"/>
</dbReference>
<dbReference type="AlphaFoldDB" id="N2AE23"/>